<proteinExistence type="predicted"/>
<sequence>MLAGRRHPKLLAPRGRGFTRLENQEFVHSVRSGVEEAENDLGEQAARSAEHSVGVITAGGPNAGATGHRVRPSTPEQAAQHRCNRPRGARRGPLPPNPAHQFAHASVARPGVMSRIGVGRSKQSGLCSPVWKMRIEA</sequence>
<feature type="region of interest" description="Disordered" evidence="1">
    <location>
        <begin position="55"/>
        <end position="101"/>
    </location>
</feature>
<accession>A0A4U6S8X6</accession>
<organism evidence="2 3">
    <name type="scientific">Bradyrhizobium elkanii</name>
    <dbReference type="NCBI Taxonomy" id="29448"/>
    <lineage>
        <taxon>Bacteria</taxon>
        <taxon>Pseudomonadati</taxon>
        <taxon>Pseudomonadota</taxon>
        <taxon>Alphaproteobacteria</taxon>
        <taxon>Hyphomicrobiales</taxon>
        <taxon>Nitrobacteraceae</taxon>
        <taxon>Bradyrhizobium</taxon>
    </lineage>
</organism>
<dbReference type="Proteomes" id="UP000305095">
    <property type="component" value="Unassembled WGS sequence"/>
</dbReference>
<reference evidence="2 3" key="1">
    <citation type="submission" date="2019-05" db="EMBL/GenBank/DDBJ databases">
        <title>Draft Genome of Bradyrhizobium elkanii strain SEMIA 938, Used in Commercial Inoculants for Lupinus spp. in Brazil.</title>
        <authorList>
            <person name="Hungria M."/>
            <person name="Delamuta J.R.M."/>
            <person name="Ribeiro R.A."/>
            <person name="Nogueira M.A."/>
        </authorList>
    </citation>
    <scope>NUCLEOTIDE SEQUENCE [LARGE SCALE GENOMIC DNA]</scope>
    <source>
        <strain evidence="2 3">Semia 938</strain>
    </source>
</reference>
<comment type="caution">
    <text evidence="2">The sequence shown here is derived from an EMBL/GenBank/DDBJ whole genome shotgun (WGS) entry which is preliminary data.</text>
</comment>
<dbReference type="RefSeq" id="WP_137478672.1">
    <property type="nucleotide sequence ID" value="NZ_SZZP01000007.1"/>
</dbReference>
<evidence type="ECO:0000256" key="1">
    <source>
        <dbReference type="SAM" id="MobiDB-lite"/>
    </source>
</evidence>
<evidence type="ECO:0000313" key="3">
    <source>
        <dbReference type="Proteomes" id="UP000305095"/>
    </source>
</evidence>
<protein>
    <submittedName>
        <fullName evidence="2">Uncharacterized protein</fullName>
    </submittedName>
</protein>
<dbReference type="EMBL" id="SZZP01000007">
    <property type="protein sequence ID" value="TKV81156.1"/>
    <property type="molecule type" value="Genomic_DNA"/>
</dbReference>
<dbReference type="AlphaFoldDB" id="A0A4U6S8X6"/>
<evidence type="ECO:0000313" key="2">
    <source>
        <dbReference type="EMBL" id="TKV81156.1"/>
    </source>
</evidence>
<gene>
    <name evidence="2" type="ORF">FDV58_13545</name>
</gene>
<name>A0A4U6S8X6_BRAEL</name>